<reference evidence="3" key="1">
    <citation type="journal article" date="2019" name="Int. J. Syst. Evol. Microbiol.">
        <title>The Global Catalogue of Microorganisms (GCM) 10K type strain sequencing project: providing services to taxonomists for standard genome sequencing and annotation.</title>
        <authorList>
            <consortium name="The Broad Institute Genomics Platform"/>
            <consortium name="The Broad Institute Genome Sequencing Center for Infectious Disease"/>
            <person name="Wu L."/>
            <person name="Ma J."/>
        </authorList>
    </citation>
    <scope>NUCLEOTIDE SEQUENCE [LARGE SCALE GENOMIC DNA]</scope>
    <source>
        <strain evidence="3">CCUG 46385</strain>
    </source>
</reference>
<evidence type="ECO:0000256" key="1">
    <source>
        <dbReference type="SAM" id="Phobius"/>
    </source>
</evidence>
<dbReference type="InterPro" id="IPR010699">
    <property type="entry name" value="DUF1275"/>
</dbReference>
<feature type="transmembrane region" description="Helical" evidence="1">
    <location>
        <begin position="115"/>
        <end position="133"/>
    </location>
</feature>
<dbReference type="PANTHER" id="PTHR37314:SF4">
    <property type="entry name" value="UPF0700 TRANSMEMBRANE PROTEIN YOAK"/>
    <property type="match status" value="1"/>
</dbReference>
<keyword evidence="3" id="KW-1185">Reference proteome</keyword>
<dbReference type="EMBL" id="JBHSHL010000042">
    <property type="protein sequence ID" value="MFC4805273.1"/>
    <property type="molecule type" value="Genomic_DNA"/>
</dbReference>
<gene>
    <name evidence="2" type="ORF">ACFO4R_09285</name>
</gene>
<dbReference type="Proteomes" id="UP001595916">
    <property type="component" value="Unassembled WGS sequence"/>
</dbReference>
<accession>A0ABV9QM46</accession>
<feature type="transmembrane region" description="Helical" evidence="1">
    <location>
        <begin position="172"/>
        <end position="192"/>
    </location>
</feature>
<proteinExistence type="predicted"/>
<feature type="transmembrane region" description="Helical" evidence="1">
    <location>
        <begin position="198"/>
        <end position="215"/>
    </location>
</feature>
<feature type="transmembrane region" description="Helical" evidence="1">
    <location>
        <begin position="89"/>
        <end position="109"/>
    </location>
</feature>
<evidence type="ECO:0000313" key="3">
    <source>
        <dbReference type="Proteomes" id="UP001595916"/>
    </source>
</evidence>
<feature type="transmembrane region" description="Helical" evidence="1">
    <location>
        <begin position="59"/>
        <end position="77"/>
    </location>
</feature>
<dbReference type="PANTHER" id="PTHR37314">
    <property type="entry name" value="SLR0142 PROTEIN"/>
    <property type="match status" value="1"/>
</dbReference>
<keyword evidence="1" id="KW-0472">Membrane</keyword>
<protein>
    <submittedName>
        <fullName evidence="2">YoaK family protein</fullName>
    </submittedName>
</protein>
<sequence>MQTKYQMSESLRLGIFLTLSGGFQDAYSYICRGKVFVNAQTGNIVLLGQNLAEGDYKKAVTYLFPLLSFVGGAYLCQRIKLMSRSKSKLHWRQFVLLMEIFLLFCAGLLSSRYNTLANMMLSFVCAMQVVAFGKFHNNTYATTMCIGNLKSATTLLCHYHITKEVVSGKTSLCYFFIIFVFFLGAVSGAIAARYLHLHSIWIPIIFLSIAFSLMFQEET</sequence>
<evidence type="ECO:0000313" key="2">
    <source>
        <dbReference type="EMBL" id="MFC4805273.1"/>
    </source>
</evidence>
<keyword evidence="1" id="KW-1133">Transmembrane helix</keyword>
<organism evidence="2 3">
    <name type="scientific">Filifactor villosus</name>
    <dbReference type="NCBI Taxonomy" id="29374"/>
    <lineage>
        <taxon>Bacteria</taxon>
        <taxon>Bacillati</taxon>
        <taxon>Bacillota</taxon>
        <taxon>Clostridia</taxon>
        <taxon>Peptostreptococcales</taxon>
        <taxon>Filifactoraceae</taxon>
        <taxon>Filifactor</taxon>
    </lineage>
</organism>
<comment type="caution">
    <text evidence="2">The sequence shown here is derived from an EMBL/GenBank/DDBJ whole genome shotgun (WGS) entry which is preliminary data.</text>
</comment>
<dbReference type="RefSeq" id="WP_379788818.1">
    <property type="nucleotide sequence ID" value="NZ_JBHSHL010000042.1"/>
</dbReference>
<dbReference type="Pfam" id="PF06912">
    <property type="entry name" value="DUF1275"/>
    <property type="match status" value="1"/>
</dbReference>
<keyword evidence="1" id="KW-0812">Transmembrane</keyword>
<name>A0ABV9QM46_9FIRM</name>